<comment type="function">
    <text evidence="9">Sigma factors are initiation factors that promote the attachment of RNA polymerase to specific initiation sites and are then released.</text>
</comment>
<evidence type="ECO:0000256" key="4">
    <source>
        <dbReference type="ARBA" id="ARBA00022695"/>
    </source>
</evidence>
<evidence type="ECO:0000259" key="11">
    <source>
        <dbReference type="Pfam" id="PF04552"/>
    </source>
</evidence>
<dbReference type="PROSITE" id="PS00718">
    <property type="entry name" value="SIGMA54_2"/>
    <property type="match status" value="1"/>
</dbReference>
<dbReference type="PANTHER" id="PTHR32248">
    <property type="entry name" value="RNA POLYMERASE SIGMA-54 FACTOR"/>
    <property type="match status" value="1"/>
</dbReference>
<feature type="domain" description="RNA polymerase sigma factor 54 DNA-binding" evidence="11">
    <location>
        <begin position="362"/>
        <end position="521"/>
    </location>
</feature>
<comment type="caution">
    <text evidence="13">The sequence shown here is derived from an EMBL/GenBank/DDBJ whole genome shotgun (WGS) entry which is preliminary data.</text>
</comment>
<dbReference type="PROSITE" id="PS50044">
    <property type="entry name" value="SIGMA54_3"/>
    <property type="match status" value="1"/>
</dbReference>
<dbReference type="PRINTS" id="PR00045">
    <property type="entry name" value="SIGMA54FCT"/>
</dbReference>
<keyword evidence="8 9" id="KW-0804">Transcription</keyword>
<protein>
    <recommendedName>
        <fullName evidence="9">RNA polymerase sigma-54 factor</fullName>
    </recommendedName>
</protein>
<dbReference type="NCBIfam" id="NF009118">
    <property type="entry name" value="PRK12469.1"/>
    <property type="match status" value="1"/>
</dbReference>
<evidence type="ECO:0000256" key="2">
    <source>
        <dbReference type="ARBA" id="ARBA00022478"/>
    </source>
</evidence>
<keyword evidence="6 9" id="KW-0731">Sigma factor</keyword>
<dbReference type="InterPro" id="IPR038709">
    <property type="entry name" value="RpoN_core-bd_sf"/>
</dbReference>
<dbReference type="Gene3D" id="1.10.10.60">
    <property type="entry name" value="Homeodomain-like"/>
    <property type="match status" value="1"/>
</dbReference>
<dbReference type="InterPro" id="IPR000394">
    <property type="entry name" value="RNA_pol_sigma_54"/>
</dbReference>
<dbReference type="InterPro" id="IPR007046">
    <property type="entry name" value="RNA_pol_sigma_54_core-bd"/>
</dbReference>
<dbReference type="NCBIfam" id="NF004596">
    <property type="entry name" value="PRK05932.1-3"/>
    <property type="match status" value="1"/>
</dbReference>
<dbReference type="Gene3D" id="1.10.10.1330">
    <property type="entry name" value="RNA polymerase sigma-54 factor, core-binding domain"/>
    <property type="match status" value="1"/>
</dbReference>
<dbReference type="Proteomes" id="UP000241158">
    <property type="component" value="Unassembled WGS sequence"/>
</dbReference>
<feature type="compositionally biased region" description="Polar residues" evidence="10">
    <location>
        <begin position="104"/>
        <end position="114"/>
    </location>
</feature>
<dbReference type="Pfam" id="PF04963">
    <property type="entry name" value="Sigma54_CBD"/>
    <property type="match status" value="1"/>
</dbReference>
<dbReference type="OrthoDB" id="9814402at2"/>
<comment type="similarity">
    <text evidence="1 9">Belongs to the sigma-54 factor family.</text>
</comment>
<organism evidence="13 14">
    <name type="scientific">Phyllobacterium endophyticum</name>
    <dbReference type="NCBI Taxonomy" id="1149773"/>
    <lineage>
        <taxon>Bacteria</taxon>
        <taxon>Pseudomonadati</taxon>
        <taxon>Pseudomonadota</taxon>
        <taxon>Alphaproteobacteria</taxon>
        <taxon>Hyphomicrobiales</taxon>
        <taxon>Phyllobacteriaceae</taxon>
        <taxon>Phyllobacterium</taxon>
    </lineage>
</organism>
<dbReference type="PANTHER" id="PTHR32248:SF4">
    <property type="entry name" value="RNA POLYMERASE SIGMA-54 FACTOR"/>
    <property type="match status" value="1"/>
</dbReference>
<keyword evidence="4 9" id="KW-0548">Nucleotidyltransferase</keyword>
<feature type="compositionally biased region" description="Basic and acidic residues" evidence="10">
    <location>
        <begin position="61"/>
        <end position="84"/>
    </location>
</feature>
<dbReference type="EMBL" id="PGGN01000001">
    <property type="protein sequence ID" value="PSH60664.1"/>
    <property type="molecule type" value="Genomic_DNA"/>
</dbReference>
<keyword evidence="5 9" id="KW-0805">Transcription regulation</keyword>
<dbReference type="RefSeq" id="WP_106715965.1">
    <property type="nucleotide sequence ID" value="NZ_JACHXT010000002.1"/>
</dbReference>
<evidence type="ECO:0000256" key="1">
    <source>
        <dbReference type="ARBA" id="ARBA00008798"/>
    </source>
</evidence>
<dbReference type="InterPro" id="IPR007634">
    <property type="entry name" value="RNA_pol_sigma_54_DNA-bd"/>
</dbReference>
<evidence type="ECO:0000256" key="3">
    <source>
        <dbReference type="ARBA" id="ARBA00022679"/>
    </source>
</evidence>
<sequence length="547" mass="60442">MALSAKLDLRQTQALVMTPLLMQSIRLLQLTHVELDQFIEQEIEKNPLLERDETTNSDFYTSDKRDFQSDRSLGDEHEFGRASDDEPGEDQPLDGGTDHWLVSGESTSAGSMSDTFDSSLENIFPDDPGTHDLIAGDLASTWKSSSGDGYISTGGEGFDLEQVTAAPLTLRGHVAEQSIFAFASAGDRLVAAELADHLDEMGYLRADIEELADRLGVSVQHIESLIKVLQTFEPAGIFARNLAECLSLQLQARNRLSPAMRTLLQNLELLAKRDFQSLKKLCRVGDAEILAMLQDIQRLDPKPGTAFSSGVADSIVPDVQVDLAPDGTWRIELNPDALPRVLVNNSYYATVAKSKTTSAEKTFLSECLQNASWLTRSLDQRAQTILKVASEIVRQQEQFLRHGVAHLRPLNLRNVADAIGMHESTVSRVTANKYMLTRRGVFELRYFFNAAIAATEGGDQHSSQSVRHQIKRLIDLETPEGVLSDDTIVDLLKEQGVDIARRTVAKYREGMNIASSVQRRREKKAQLSVCAGDGKSGFIRRAGVESL</sequence>
<evidence type="ECO:0000259" key="12">
    <source>
        <dbReference type="Pfam" id="PF04963"/>
    </source>
</evidence>
<dbReference type="GO" id="GO:0016987">
    <property type="term" value="F:sigma factor activity"/>
    <property type="evidence" value="ECO:0007669"/>
    <property type="project" value="UniProtKB-KW"/>
</dbReference>
<dbReference type="GO" id="GO:0006352">
    <property type="term" value="P:DNA-templated transcription initiation"/>
    <property type="evidence" value="ECO:0007669"/>
    <property type="project" value="InterPro"/>
</dbReference>
<dbReference type="GO" id="GO:0000428">
    <property type="term" value="C:DNA-directed RNA polymerase complex"/>
    <property type="evidence" value="ECO:0007669"/>
    <property type="project" value="UniProtKB-KW"/>
</dbReference>
<evidence type="ECO:0000256" key="10">
    <source>
        <dbReference type="SAM" id="MobiDB-lite"/>
    </source>
</evidence>
<evidence type="ECO:0000256" key="9">
    <source>
        <dbReference type="PIRNR" id="PIRNR000774"/>
    </source>
</evidence>
<keyword evidence="3 9" id="KW-0808">Transferase</keyword>
<name>A0A2P7B2I1_9HYPH</name>
<gene>
    <name evidence="13" type="primary">rpoN</name>
    <name evidence="13" type="ORF">CU100_03245</name>
</gene>
<keyword evidence="14" id="KW-1185">Reference proteome</keyword>
<dbReference type="PIRSF" id="PIRSF000774">
    <property type="entry name" value="RpoN"/>
    <property type="match status" value="1"/>
</dbReference>
<feature type="region of interest" description="Disordered" evidence="10">
    <location>
        <begin position="49"/>
        <end position="114"/>
    </location>
</feature>
<evidence type="ECO:0000313" key="14">
    <source>
        <dbReference type="Proteomes" id="UP000241158"/>
    </source>
</evidence>
<dbReference type="AlphaFoldDB" id="A0A2P7B2I1"/>
<proteinExistence type="inferred from homology"/>
<dbReference type="Pfam" id="PF00309">
    <property type="entry name" value="Sigma54_AID"/>
    <property type="match status" value="1"/>
</dbReference>
<keyword evidence="7 9" id="KW-0238">DNA-binding</keyword>
<accession>A0A2P7B2I1</accession>
<dbReference type="GO" id="GO:0016779">
    <property type="term" value="F:nucleotidyltransferase activity"/>
    <property type="evidence" value="ECO:0007669"/>
    <property type="project" value="UniProtKB-KW"/>
</dbReference>
<evidence type="ECO:0000256" key="6">
    <source>
        <dbReference type="ARBA" id="ARBA00023082"/>
    </source>
</evidence>
<dbReference type="GO" id="GO:0003677">
    <property type="term" value="F:DNA binding"/>
    <property type="evidence" value="ECO:0007669"/>
    <property type="project" value="UniProtKB-KW"/>
</dbReference>
<evidence type="ECO:0000256" key="8">
    <source>
        <dbReference type="ARBA" id="ARBA00023163"/>
    </source>
</evidence>
<reference evidence="14" key="1">
    <citation type="submission" date="2017-11" db="EMBL/GenBank/DDBJ databases">
        <authorList>
            <person name="Kuznetsova I."/>
            <person name="Sazanova A."/>
            <person name="Chirak E."/>
            <person name="Safronova V."/>
            <person name="Willems A."/>
        </authorList>
    </citation>
    <scope>NUCLEOTIDE SEQUENCE [LARGE SCALE GENOMIC DNA]</scope>
    <source>
        <strain evidence="14">PEPV15</strain>
    </source>
</reference>
<evidence type="ECO:0000256" key="5">
    <source>
        <dbReference type="ARBA" id="ARBA00023015"/>
    </source>
</evidence>
<evidence type="ECO:0000256" key="7">
    <source>
        <dbReference type="ARBA" id="ARBA00023125"/>
    </source>
</evidence>
<dbReference type="NCBIfam" id="TIGR02395">
    <property type="entry name" value="rpoN_sigma"/>
    <property type="match status" value="1"/>
</dbReference>
<keyword evidence="2 9" id="KW-0240">DNA-directed RNA polymerase</keyword>
<evidence type="ECO:0000313" key="13">
    <source>
        <dbReference type="EMBL" id="PSH60664.1"/>
    </source>
</evidence>
<feature type="domain" description="RNA polymerase sigma factor 54 core-binding" evidence="12">
    <location>
        <begin position="160"/>
        <end position="347"/>
    </location>
</feature>
<dbReference type="Pfam" id="PF04552">
    <property type="entry name" value="Sigma54_DBD"/>
    <property type="match status" value="1"/>
</dbReference>
<dbReference type="GO" id="GO:0001216">
    <property type="term" value="F:DNA-binding transcription activator activity"/>
    <property type="evidence" value="ECO:0007669"/>
    <property type="project" value="InterPro"/>
</dbReference>
<dbReference type="PROSITE" id="PS00717">
    <property type="entry name" value="SIGMA54_1"/>
    <property type="match status" value="1"/>
</dbReference>